<evidence type="ECO:0000313" key="3">
    <source>
        <dbReference type="Proteomes" id="UP001217417"/>
    </source>
</evidence>
<evidence type="ECO:0000313" key="2">
    <source>
        <dbReference type="EMBL" id="KAJ8097218.1"/>
    </source>
</evidence>
<feature type="chain" id="PRO_5042202630" evidence="1">
    <location>
        <begin position="24"/>
        <end position="104"/>
    </location>
</feature>
<keyword evidence="3" id="KW-1185">Reference proteome</keyword>
<name>A0AAD7QLD9_9ASCO</name>
<dbReference type="GeneID" id="80883967"/>
<sequence>MLYWSLAVMVWAGLCALYESITTIEIDPVDAFCPEYRDCVDPYSCACRRLVPTSSSSLRYHVTKLPPLGHRADYLTPARNVCQSVEFCLNTAFPIFGGFSSAPR</sequence>
<dbReference type="RefSeq" id="XP_056040668.1">
    <property type="nucleotide sequence ID" value="XM_056188801.1"/>
</dbReference>
<dbReference type="Proteomes" id="UP001217417">
    <property type="component" value="Unassembled WGS sequence"/>
</dbReference>
<evidence type="ECO:0000256" key="1">
    <source>
        <dbReference type="SAM" id="SignalP"/>
    </source>
</evidence>
<comment type="caution">
    <text evidence="2">The sequence shown here is derived from an EMBL/GenBank/DDBJ whole genome shotgun (WGS) entry which is preliminary data.</text>
</comment>
<protein>
    <submittedName>
        <fullName evidence="2">Uncharacterized protein</fullName>
    </submittedName>
</protein>
<accession>A0AAD7QLD9</accession>
<dbReference type="AlphaFoldDB" id="A0AAD7QLD9"/>
<proteinExistence type="predicted"/>
<reference evidence="2" key="1">
    <citation type="submission" date="2023-03" db="EMBL/GenBank/DDBJ databases">
        <title>Near-Complete genome sequence of Lipomyces tetrasporous NRRL Y-64009, an oleaginous yeast capable of growing on lignocellulosic hydrolysates.</title>
        <authorList>
            <consortium name="Lawrence Berkeley National Laboratory"/>
            <person name="Jagtap S.S."/>
            <person name="Liu J.-J."/>
            <person name="Walukiewicz H.E."/>
            <person name="Pangilinan J."/>
            <person name="Lipzen A."/>
            <person name="Ahrendt S."/>
            <person name="Koriabine M."/>
            <person name="Cobaugh K."/>
            <person name="Salamov A."/>
            <person name="Yoshinaga Y."/>
            <person name="Ng V."/>
            <person name="Daum C."/>
            <person name="Grigoriev I.V."/>
            <person name="Slininger P.J."/>
            <person name="Dien B.S."/>
            <person name="Jin Y.-S."/>
            <person name="Rao C.V."/>
        </authorList>
    </citation>
    <scope>NUCLEOTIDE SEQUENCE</scope>
    <source>
        <strain evidence="2">NRRL Y-64009</strain>
    </source>
</reference>
<organism evidence="2 3">
    <name type="scientific">Lipomyces tetrasporus</name>
    <dbReference type="NCBI Taxonomy" id="54092"/>
    <lineage>
        <taxon>Eukaryota</taxon>
        <taxon>Fungi</taxon>
        <taxon>Dikarya</taxon>
        <taxon>Ascomycota</taxon>
        <taxon>Saccharomycotina</taxon>
        <taxon>Lipomycetes</taxon>
        <taxon>Lipomycetales</taxon>
        <taxon>Lipomycetaceae</taxon>
        <taxon>Lipomyces</taxon>
    </lineage>
</organism>
<gene>
    <name evidence="2" type="ORF">POJ06DRAFT_262784</name>
</gene>
<feature type="signal peptide" evidence="1">
    <location>
        <begin position="1"/>
        <end position="23"/>
    </location>
</feature>
<dbReference type="EMBL" id="JARPMG010000012">
    <property type="protein sequence ID" value="KAJ8097218.1"/>
    <property type="molecule type" value="Genomic_DNA"/>
</dbReference>
<keyword evidence="1" id="KW-0732">Signal</keyword>